<comment type="caution">
    <text evidence="1">The sequence shown here is derived from an EMBL/GenBank/DDBJ whole genome shotgun (WGS) entry which is preliminary data.</text>
</comment>
<reference evidence="1 2" key="1">
    <citation type="submission" date="2016-10" db="EMBL/GenBank/DDBJ databases">
        <title>Genome sequence of the basidiomycete white-rot fungus Trametes pubescens.</title>
        <authorList>
            <person name="Makela M.R."/>
            <person name="Granchi Z."/>
            <person name="Peng M."/>
            <person name="De Vries R.P."/>
            <person name="Grigoriev I."/>
            <person name="Riley R."/>
            <person name="Hilden K."/>
        </authorList>
    </citation>
    <scope>NUCLEOTIDE SEQUENCE [LARGE SCALE GENOMIC DNA]</scope>
    <source>
        <strain evidence="1 2">FBCC735</strain>
    </source>
</reference>
<dbReference type="AlphaFoldDB" id="A0A1M2V7P2"/>
<gene>
    <name evidence="1" type="ORF">TRAPUB_5647</name>
</gene>
<organism evidence="1 2">
    <name type="scientific">Trametes pubescens</name>
    <name type="common">White-rot fungus</name>
    <dbReference type="NCBI Taxonomy" id="154538"/>
    <lineage>
        <taxon>Eukaryota</taxon>
        <taxon>Fungi</taxon>
        <taxon>Dikarya</taxon>
        <taxon>Basidiomycota</taxon>
        <taxon>Agaricomycotina</taxon>
        <taxon>Agaricomycetes</taxon>
        <taxon>Polyporales</taxon>
        <taxon>Polyporaceae</taxon>
        <taxon>Trametes</taxon>
    </lineage>
</organism>
<evidence type="ECO:0000313" key="1">
    <source>
        <dbReference type="EMBL" id="OJT03619.1"/>
    </source>
</evidence>
<protein>
    <submittedName>
        <fullName evidence="1">Uncharacterized protein</fullName>
    </submittedName>
</protein>
<name>A0A1M2V7P2_TRAPU</name>
<accession>A0A1M2V7P2</accession>
<evidence type="ECO:0000313" key="2">
    <source>
        <dbReference type="Proteomes" id="UP000184267"/>
    </source>
</evidence>
<dbReference type="EMBL" id="MNAD01001602">
    <property type="protein sequence ID" value="OJT03619.1"/>
    <property type="molecule type" value="Genomic_DNA"/>
</dbReference>
<sequence>MRSTSPPLGWKVFESSYGGPAFDCVHCDVWHAEVRIHRSADPVSVDVESAQMAFSRDAFLDQRLLITHMAALTEVDGRGGAADGYRNAVETAIAVSSRPPLRRSRSTDSEK</sequence>
<proteinExistence type="predicted"/>
<dbReference type="Proteomes" id="UP000184267">
    <property type="component" value="Unassembled WGS sequence"/>
</dbReference>
<keyword evidence="2" id="KW-1185">Reference proteome</keyword>